<dbReference type="EMBL" id="JBHUGA010000047">
    <property type="protein sequence ID" value="MFD1847298.1"/>
    <property type="molecule type" value="Genomic_DNA"/>
</dbReference>
<dbReference type="PROSITE" id="PS50093">
    <property type="entry name" value="PKD"/>
    <property type="match status" value="1"/>
</dbReference>
<dbReference type="InterPro" id="IPR001119">
    <property type="entry name" value="SLH_dom"/>
</dbReference>
<dbReference type="InterPro" id="IPR035986">
    <property type="entry name" value="PKD_dom_sf"/>
</dbReference>
<keyword evidence="1" id="KW-0732">Signal</keyword>
<accession>A0ABW4Q9A1</accession>
<dbReference type="SUPFAM" id="SSF50998">
    <property type="entry name" value="Quinoprotein alcohol dehydrogenase-like"/>
    <property type="match status" value="1"/>
</dbReference>
<sequence>MRKLISILLGLLMVASFGVAIPGAATASEQTLSSVVRSTPVNYTPHVLDGIVFSVAEVGNTIVLGGSFTRVQASAGGPVLTRNGVVAFNKNNGQISTGFAPQFNSTVRSVVAAADGQSVYIGGQFGTLNGASTPKVVRLALSNGARITAFNAGSINAVVHDMKLSGNRLFIGGEFTAVRGQARTALAELDPVSGALRTNTNIVFAGTHRGGNTFVHKFDVTPDGRTMVVTGNFTSMNGLDRVQVGMVNLSSVTSTVTDWQTNRWKPNCYSVFAYYLNDLDISPDGSYFVLGSMGGYGSGPPTLCDTVSRWQTNARGTALNPVWVDYTGGDSVYALEATGPTVYFGGHNRWMNNPFRADAAGQGAVGREGIGALSALSGLPMKWNPGRDRGRGVFDLLATSQGLWVGSDTDRIARYLYRARIALFPIAGGTAIPAASAPSLPVDVLQSGRPSGSGQTNQLSQIYFTGSQGSAASPNVTGAVPWDSVRGGFVAAGSTYLAMANGELHQRSFNGSQIGGPTVLNLYGLTNFANEMQSMTGLFYSNGRIYFTLAGQTSLFMRHFELDSGIVGAQRFTVAGPTGGMTWSNVRGMFLAGDRLYWGAADGNLNALGWTASVGDGTVSGTSTTVSGPALDGTNWTAKALIAKPGTAPSPANGSPSASFSQTCDGLQCTFNGAESTDSDGTVDSYAWTSSDGGSGTAAVFTREFASAGTYDVAVTVTDNDGTTSSTIETVTVSNAPPLNESPQLRFPDAAGNEHEEAINWLADRGLTSGYDDGTYRPLASINRDAMAAFLYRLAGEPAYAEPTTSPFTDITPATQFYKEMAWMAETGLSTGYSDG</sequence>
<keyword evidence="5" id="KW-1185">Reference proteome</keyword>
<feature type="non-terminal residue" evidence="4">
    <location>
        <position position="836"/>
    </location>
</feature>
<proteinExistence type="predicted"/>
<name>A0ABW4Q9A1_9MICC</name>
<dbReference type="RefSeq" id="WP_377959649.1">
    <property type="nucleotide sequence ID" value="NZ_JBHUGA010000047.1"/>
</dbReference>
<organism evidence="4 5">
    <name type="scientific">Arthrobacter flavus</name>
    <dbReference type="NCBI Taxonomy" id="95172"/>
    <lineage>
        <taxon>Bacteria</taxon>
        <taxon>Bacillati</taxon>
        <taxon>Actinomycetota</taxon>
        <taxon>Actinomycetes</taxon>
        <taxon>Micrococcales</taxon>
        <taxon>Micrococcaceae</taxon>
        <taxon>Arthrobacter</taxon>
    </lineage>
</organism>
<feature type="signal peptide" evidence="1">
    <location>
        <begin position="1"/>
        <end position="27"/>
    </location>
</feature>
<feature type="domain" description="PKD" evidence="2">
    <location>
        <begin position="652"/>
        <end position="733"/>
    </location>
</feature>
<evidence type="ECO:0000259" key="2">
    <source>
        <dbReference type="PROSITE" id="PS50093"/>
    </source>
</evidence>
<protein>
    <submittedName>
        <fullName evidence="4">PKD domain-containing protein</fullName>
    </submittedName>
</protein>
<dbReference type="InterPro" id="IPR013783">
    <property type="entry name" value="Ig-like_fold"/>
</dbReference>
<evidence type="ECO:0000313" key="5">
    <source>
        <dbReference type="Proteomes" id="UP001597307"/>
    </source>
</evidence>
<dbReference type="SMART" id="SM00089">
    <property type="entry name" value="PKD"/>
    <property type="match status" value="1"/>
</dbReference>
<dbReference type="InterPro" id="IPR000601">
    <property type="entry name" value="PKD_dom"/>
</dbReference>
<dbReference type="SUPFAM" id="SSF49299">
    <property type="entry name" value="PKD domain"/>
    <property type="match status" value="1"/>
</dbReference>
<dbReference type="Pfam" id="PF00395">
    <property type="entry name" value="SLH"/>
    <property type="match status" value="2"/>
</dbReference>
<dbReference type="Proteomes" id="UP001597307">
    <property type="component" value="Unassembled WGS sequence"/>
</dbReference>
<dbReference type="PROSITE" id="PS51272">
    <property type="entry name" value="SLH"/>
    <property type="match status" value="1"/>
</dbReference>
<dbReference type="Gene3D" id="2.60.40.10">
    <property type="entry name" value="Immunoglobulins"/>
    <property type="match status" value="1"/>
</dbReference>
<feature type="chain" id="PRO_5045733180" evidence="1">
    <location>
        <begin position="28"/>
        <end position="836"/>
    </location>
</feature>
<comment type="caution">
    <text evidence="4">The sequence shown here is derived from an EMBL/GenBank/DDBJ whole genome shotgun (WGS) entry which is preliminary data.</text>
</comment>
<evidence type="ECO:0000259" key="3">
    <source>
        <dbReference type="PROSITE" id="PS51272"/>
    </source>
</evidence>
<evidence type="ECO:0000256" key="1">
    <source>
        <dbReference type="SAM" id="SignalP"/>
    </source>
</evidence>
<dbReference type="Pfam" id="PF18911">
    <property type="entry name" value="PKD_4"/>
    <property type="match status" value="1"/>
</dbReference>
<gene>
    <name evidence="4" type="ORF">ACFSFX_11910</name>
</gene>
<dbReference type="InterPro" id="IPR022409">
    <property type="entry name" value="PKD/Chitinase_dom"/>
</dbReference>
<feature type="domain" description="SLH" evidence="3">
    <location>
        <begin position="742"/>
        <end position="805"/>
    </location>
</feature>
<dbReference type="InterPro" id="IPR011047">
    <property type="entry name" value="Quinoprotein_ADH-like_sf"/>
</dbReference>
<reference evidence="5" key="1">
    <citation type="journal article" date="2019" name="Int. J. Syst. Evol. Microbiol.">
        <title>The Global Catalogue of Microorganisms (GCM) 10K type strain sequencing project: providing services to taxonomists for standard genome sequencing and annotation.</title>
        <authorList>
            <consortium name="The Broad Institute Genomics Platform"/>
            <consortium name="The Broad Institute Genome Sequencing Center for Infectious Disease"/>
            <person name="Wu L."/>
            <person name="Ma J."/>
        </authorList>
    </citation>
    <scope>NUCLEOTIDE SEQUENCE [LARGE SCALE GENOMIC DNA]</scope>
    <source>
        <strain evidence="5">JCM 11496</strain>
    </source>
</reference>
<dbReference type="CDD" id="cd00146">
    <property type="entry name" value="PKD"/>
    <property type="match status" value="1"/>
</dbReference>
<evidence type="ECO:0000313" key="4">
    <source>
        <dbReference type="EMBL" id="MFD1847298.1"/>
    </source>
</evidence>